<dbReference type="InterPro" id="IPR018247">
    <property type="entry name" value="EF_Hand_1_Ca_BS"/>
</dbReference>
<evidence type="ECO:0000256" key="1">
    <source>
        <dbReference type="ARBA" id="ARBA00007164"/>
    </source>
</evidence>
<keyword evidence="12" id="KW-0645">Protease</keyword>
<feature type="binding site" evidence="8">
    <location>
        <position position="238"/>
    </location>
    <ligand>
        <name>substrate</name>
    </ligand>
</feature>
<evidence type="ECO:0000256" key="3">
    <source>
        <dbReference type="ARBA" id="ARBA00022801"/>
    </source>
</evidence>
<evidence type="ECO:0000259" key="11">
    <source>
        <dbReference type="Pfam" id="PF00768"/>
    </source>
</evidence>
<feature type="signal peptide" evidence="10">
    <location>
        <begin position="1"/>
        <end position="38"/>
    </location>
</feature>
<evidence type="ECO:0000256" key="10">
    <source>
        <dbReference type="SAM" id="SignalP"/>
    </source>
</evidence>
<dbReference type="InterPro" id="IPR001967">
    <property type="entry name" value="Peptidase_S11_N"/>
</dbReference>
<dbReference type="GO" id="GO:0008360">
    <property type="term" value="P:regulation of cell shape"/>
    <property type="evidence" value="ECO:0007669"/>
    <property type="project" value="UniProtKB-KW"/>
</dbReference>
<accession>A0A2K9P222</accession>
<dbReference type="GO" id="GO:0009002">
    <property type="term" value="F:serine-type D-Ala-D-Ala carboxypeptidase activity"/>
    <property type="evidence" value="ECO:0007669"/>
    <property type="project" value="UniProtKB-EC"/>
</dbReference>
<evidence type="ECO:0000256" key="2">
    <source>
        <dbReference type="ARBA" id="ARBA00022729"/>
    </source>
</evidence>
<name>A0A2K9P222_9FIRM</name>
<dbReference type="InterPro" id="IPR018044">
    <property type="entry name" value="Peptidase_S11"/>
</dbReference>
<evidence type="ECO:0000256" key="9">
    <source>
        <dbReference type="RuleBase" id="RU004016"/>
    </source>
</evidence>
<dbReference type="GeneID" id="98062532"/>
<dbReference type="KEGG" id="mpec:B9O19_01123"/>
<dbReference type="Pfam" id="PF00768">
    <property type="entry name" value="Peptidase_S11"/>
    <property type="match status" value="1"/>
</dbReference>
<evidence type="ECO:0000313" key="13">
    <source>
        <dbReference type="Proteomes" id="UP000235589"/>
    </source>
</evidence>
<dbReference type="Proteomes" id="UP000235589">
    <property type="component" value="Chromosome"/>
</dbReference>
<keyword evidence="13" id="KW-1185">Reference proteome</keyword>
<keyword evidence="3 12" id="KW-0378">Hydrolase</keyword>
<comment type="similarity">
    <text evidence="1 9">Belongs to the peptidase S11 family.</text>
</comment>
<dbReference type="PRINTS" id="PR00725">
    <property type="entry name" value="DADACBPTASE1"/>
</dbReference>
<dbReference type="Gene3D" id="3.40.710.10">
    <property type="entry name" value="DD-peptidase/beta-lactamase superfamily"/>
    <property type="match status" value="1"/>
</dbReference>
<dbReference type="OrthoDB" id="9791132at2"/>
<dbReference type="RefSeq" id="WP_158648924.1">
    <property type="nucleotide sequence ID" value="NZ_CP020991.1"/>
</dbReference>
<organism evidence="12 13">
    <name type="scientific">Monoglobus pectinilyticus</name>
    <dbReference type="NCBI Taxonomy" id="1981510"/>
    <lineage>
        <taxon>Bacteria</taxon>
        <taxon>Bacillati</taxon>
        <taxon>Bacillota</taxon>
        <taxon>Clostridia</taxon>
        <taxon>Monoglobales</taxon>
        <taxon>Monoglobaceae</taxon>
        <taxon>Monoglobus</taxon>
    </lineage>
</organism>
<evidence type="ECO:0000256" key="5">
    <source>
        <dbReference type="ARBA" id="ARBA00022984"/>
    </source>
</evidence>
<dbReference type="GO" id="GO:0006508">
    <property type="term" value="P:proteolysis"/>
    <property type="evidence" value="ECO:0007669"/>
    <property type="project" value="InterPro"/>
</dbReference>
<dbReference type="InterPro" id="IPR012338">
    <property type="entry name" value="Beta-lactam/transpept-like"/>
</dbReference>
<evidence type="ECO:0000256" key="7">
    <source>
        <dbReference type="PIRSR" id="PIRSR618044-1"/>
    </source>
</evidence>
<feature type="active site" evidence="7">
    <location>
        <position position="134"/>
    </location>
</feature>
<feature type="domain" description="Peptidase S11 D-alanyl-D-alanine carboxypeptidase A N-terminal" evidence="11">
    <location>
        <begin position="36"/>
        <end position="268"/>
    </location>
</feature>
<dbReference type="EMBL" id="CP020991">
    <property type="protein sequence ID" value="AUO19286.1"/>
    <property type="molecule type" value="Genomic_DNA"/>
</dbReference>
<dbReference type="PANTHER" id="PTHR21581:SF11">
    <property type="entry name" value="D-ALANYL-D-ALANINE CARBOXYPEPTIDASE DACA"/>
    <property type="match status" value="1"/>
</dbReference>
<keyword evidence="6" id="KW-0961">Cell wall biogenesis/degradation</keyword>
<dbReference type="GO" id="GO:0071555">
    <property type="term" value="P:cell wall organization"/>
    <property type="evidence" value="ECO:0007669"/>
    <property type="project" value="UniProtKB-KW"/>
</dbReference>
<dbReference type="PANTHER" id="PTHR21581">
    <property type="entry name" value="D-ALANYL-D-ALANINE CARBOXYPEPTIDASE"/>
    <property type="match status" value="1"/>
</dbReference>
<dbReference type="PROSITE" id="PS00018">
    <property type="entry name" value="EF_HAND_1"/>
    <property type="match status" value="1"/>
</dbReference>
<feature type="active site" description="Acyl-ester intermediate" evidence="7">
    <location>
        <position position="70"/>
    </location>
</feature>
<reference evidence="12 13" key="1">
    <citation type="submission" date="2017-04" db="EMBL/GenBank/DDBJ databases">
        <title>Monoglobus pectinilyticus 14 draft genome.</title>
        <authorList>
            <person name="Kim C."/>
            <person name="Rosendale D.I."/>
            <person name="Kelly W.J."/>
            <person name="Tannock G.W."/>
            <person name="Patchett M.L."/>
            <person name="Jordens J.Z."/>
        </authorList>
    </citation>
    <scope>NUCLEOTIDE SEQUENCE [LARGE SCALE GENOMIC DNA]</scope>
    <source>
        <strain evidence="12 13">14</strain>
    </source>
</reference>
<proteinExistence type="inferred from homology"/>
<evidence type="ECO:0000256" key="6">
    <source>
        <dbReference type="ARBA" id="ARBA00023316"/>
    </source>
</evidence>
<gene>
    <name evidence="12" type="ORF">B9O19_01123</name>
</gene>
<dbReference type="GO" id="GO:0009252">
    <property type="term" value="P:peptidoglycan biosynthetic process"/>
    <property type="evidence" value="ECO:0007669"/>
    <property type="project" value="UniProtKB-KW"/>
</dbReference>
<feature type="chain" id="PRO_5014830549" evidence="10">
    <location>
        <begin position="39"/>
        <end position="450"/>
    </location>
</feature>
<protein>
    <submittedName>
        <fullName evidence="12">Serine-type D-Ala-D-Ala carboxypeptidase</fullName>
        <ecNumber evidence="12">3.4.16.4</ecNumber>
    </submittedName>
</protein>
<keyword evidence="4" id="KW-0133">Cell shape</keyword>
<dbReference type="EC" id="3.4.16.4" evidence="12"/>
<keyword evidence="5" id="KW-0573">Peptidoglycan synthesis</keyword>
<dbReference type="SUPFAM" id="SSF56601">
    <property type="entry name" value="beta-lactamase/transpeptidase-like"/>
    <property type="match status" value="1"/>
</dbReference>
<feature type="active site" description="Proton acceptor" evidence="7">
    <location>
        <position position="73"/>
    </location>
</feature>
<sequence length="450" mass="49403">MNYKSTSVKKSFAAKILRCFLPLTIALTVLLSSVSAYAVSISARGAFVLDSETGEALFVHNPDTPIPPASMTKILSLYVIYSHLADGSLSKDTQIPVGRALANYSRDPGYSNVYLDAGATYSVDELLGAICVVSANAAVMAIGDYLCGSEANFVDEMNNWLSAWGVNGYFVDCTGVSSRNKISPRGMATVANRLISDYPDVLNYTSLTFLNFRGYTYYPTNKMLPGGAYEYEGADGLKTGTTSAAGCCFTGTAVRNGKRLVSVVMGESSTNMRYVDTIKMMDYSWDLLSSRAANGQTYFDSTPKDYIVATDLRCFINDWEIPTFIHYGTAETNYQDCAVVMLRDLKDYGFDVSYDLATDTVTIVNNVDKDLTAGPNYGEQSQYDDEEKLELSDWEPANILLKNGPDDPGVYAERTFDINGSGAISIDELWHMGTVVWNEKYNITVVVTRY</sequence>
<evidence type="ECO:0000256" key="8">
    <source>
        <dbReference type="PIRSR" id="PIRSR618044-2"/>
    </source>
</evidence>
<dbReference type="AlphaFoldDB" id="A0A2K9P222"/>
<keyword evidence="2 10" id="KW-0732">Signal</keyword>
<keyword evidence="12" id="KW-0121">Carboxypeptidase</keyword>
<evidence type="ECO:0000256" key="4">
    <source>
        <dbReference type="ARBA" id="ARBA00022960"/>
    </source>
</evidence>
<evidence type="ECO:0000313" key="12">
    <source>
        <dbReference type="EMBL" id="AUO19286.1"/>
    </source>
</evidence>